<feature type="compositionally biased region" description="Basic and acidic residues" evidence="5">
    <location>
        <begin position="206"/>
        <end position="222"/>
    </location>
</feature>
<feature type="compositionally biased region" description="Low complexity" evidence="5">
    <location>
        <begin position="190"/>
        <end position="204"/>
    </location>
</feature>
<evidence type="ECO:0000256" key="5">
    <source>
        <dbReference type="SAM" id="MobiDB-lite"/>
    </source>
</evidence>
<evidence type="ECO:0000256" key="2">
    <source>
        <dbReference type="ARBA" id="ARBA00022525"/>
    </source>
</evidence>
<feature type="compositionally biased region" description="Basic and acidic residues" evidence="5">
    <location>
        <begin position="169"/>
        <end position="179"/>
    </location>
</feature>
<keyword evidence="3" id="KW-0732">Signal</keyword>
<keyword evidence="6" id="KW-0472">Membrane</keyword>
<dbReference type="SMART" id="SM00327">
    <property type="entry name" value="VWA"/>
    <property type="match status" value="1"/>
</dbReference>
<feature type="compositionally biased region" description="Polar residues" evidence="5">
    <location>
        <begin position="224"/>
        <end position="239"/>
    </location>
</feature>
<dbReference type="SUPFAM" id="SSF49478">
    <property type="entry name" value="Cna protein B-type domain"/>
    <property type="match status" value="1"/>
</dbReference>
<dbReference type="InterPro" id="IPR019931">
    <property type="entry name" value="LPXTG_anchor"/>
</dbReference>
<comment type="caution">
    <text evidence="8">The sequence shown here is derived from an EMBL/GenBank/DDBJ whole genome shotgun (WGS) entry which is preliminary data.</text>
</comment>
<dbReference type="Gene3D" id="2.60.40.10">
    <property type="entry name" value="Immunoglobulins"/>
    <property type="match status" value="3"/>
</dbReference>
<keyword evidence="2" id="KW-0964">Secreted</keyword>
<dbReference type="InterPro" id="IPR002035">
    <property type="entry name" value="VWF_A"/>
</dbReference>
<name>A0ABW5TKC4_9ENTE</name>
<evidence type="ECO:0000313" key="8">
    <source>
        <dbReference type="EMBL" id="MFD2729772.1"/>
    </source>
</evidence>
<keyword evidence="6" id="KW-1133">Transmembrane helix</keyword>
<dbReference type="CDD" id="cd00198">
    <property type="entry name" value="vWFA"/>
    <property type="match status" value="1"/>
</dbReference>
<dbReference type="InterPro" id="IPR036465">
    <property type="entry name" value="vWFA_dom_sf"/>
</dbReference>
<dbReference type="Pfam" id="PF17802">
    <property type="entry name" value="SpaA"/>
    <property type="match status" value="3"/>
</dbReference>
<organism evidence="8 9">
    <name type="scientific">Enterococcus camelliae</name>
    <dbReference type="NCBI Taxonomy" id="453959"/>
    <lineage>
        <taxon>Bacteria</taxon>
        <taxon>Bacillati</taxon>
        <taxon>Bacillota</taxon>
        <taxon>Bacilli</taxon>
        <taxon>Lactobacillales</taxon>
        <taxon>Enterococcaceae</taxon>
        <taxon>Enterococcus</taxon>
    </lineage>
</organism>
<keyword evidence="4" id="KW-0572">Peptidoglycan-anchor</keyword>
<keyword evidence="9" id="KW-1185">Reference proteome</keyword>
<dbReference type="EMBL" id="JBHUMO010000058">
    <property type="protein sequence ID" value="MFD2729772.1"/>
    <property type="molecule type" value="Genomic_DNA"/>
</dbReference>
<evidence type="ECO:0000256" key="4">
    <source>
        <dbReference type="ARBA" id="ARBA00023088"/>
    </source>
</evidence>
<dbReference type="Pfam" id="PF00092">
    <property type="entry name" value="VWA"/>
    <property type="match status" value="1"/>
</dbReference>
<evidence type="ECO:0000259" key="7">
    <source>
        <dbReference type="PROSITE" id="PS50234"/>
    </source>
</evidence>
<dbReference type="Gene3D" id="2.60.40.1140">
    <property type="entry name" value="Collagen-binding surface protein Cna, B-type domain"/>
    <property type="match status" value="1"/>
</dbReference>
<feature type="transmembrane region" description="Helical" evidence="6">
    <location>
        <begin position="1199"/>
        <end position="1221"/>
    </location>
</feature>
<dbReference type="Proteomes" id="UP001597427">
    <property type="component" value="Unassembled WGS sequence"/>
</dbReference>
<feature type="domain" description="VWFA" evidence="7">
    <location>
        <begin position="359"/>
        <end position="597"/>
    </location>
</feature>
<dbReference type="RefSeq" id="WP_379982429.1">
    <property type="nucleotide sequence ID" value="NZ_JBHUMO010000058.1"/>
</dbReference>
<dbReference type="PROSITE" id="PS50234">
    <property type="entry name" value="VWFA"/>
    <property type="match status" value="1"/>
</dbReference>
<evidence type="ECO:0000256" key="1">
    <source>
        <dbReference type="ARBA" id="ARBA00022512"/>
    </source>
</evidence>
<protein>
    <submittedName>
        <fullName evidence="8">SpaA isopeptide-forming pilin-related protein</fullName>
    </submittedName>
</protein>
<dbReference type="InterPro" id="IPR049319">
    <property type="entry name" value="GBS104-like_Ig"/>
</dbReference>
<evidence type="ECO:0000256" key="6">
    <source>
        <dbReference type="SAM" id="Phobius"/>
    </source>
</evidence>
<dbReference type="Gene3D" id="2.60.40.2110">
    <property type="match status" value="1"/>
</dbReference>
<keyword evidence="6" id="KW-0812">Transmembrane</keyword>
<accession>A0ABW5TKC4</accession>
<evidence type="ECO:0000256" key="3">
    <source>
        <dbReference type="ARBA" id="ARBA00022729"/>
    </source>
</evidence>
<gene>
    <name evidence="8" type="ORF">ACFSR0_10125</name>
</gene>
<dbReference type="SUPFAM" id="SSF53300">
    <property type="entry name" value="vWA-like"/>
    <property type="match status" value="1"/>
</dbReference>
<dbReference type="InterPro" id="IPR013783">
    <property type="entry name" value="Ig-like_fold"/>
</dbReference>
<proteinExistence type="predicted"/>
<dbReference type="Pfam" id="PF21426">
    <property type="entry name" value="GBS104-like_Ig"/>
    <property type="match status" value="1"/>
</dbReference>
<reference evidence="9" key="1">
    <citation type="journal article" date="2019" name="Int. J. Syst. Evol. Microbiol.">
        <title>The Global Catalogue of Microorganisms (GCM) 10K type strain sequencing project: providing services to taxonomists for standard genome sequencing and annotation.</title>
        <authorList>
            <consortium name="The Broad Institute Genomics Platform"/>
            <consortium name="The Broad Institute Genome Sequencing Center for Infectious Disease"/>
            <person name="Wu L."/>
            <person name="Ma J."/>
        </authorList>
    </citation>
    <scope>NUCLEOTIDE SEQUENCE [LARGE SCALE GENOMIC DNA]</scope>
    <source>
        <strain evidence="9">TISTR 932</strain>
    </source>
</reference>
<evidence type="ECO:0000313" key="9">
    <source>
        <dbReference type="Proteomes" id="UP001597427"/>
    </source>
</evidence>
<dbReference type="Gene3D" id="3.40.50.410">
    <property type="entry name" value="von Willebrand factor, type A domain"/>
    <property type="match status" value="1"/>
</dbReference>
<keyword evidence="1" id="KW-0134">Cell wall</keyword>
<feature type="region of interest" description="Disordered" evidence="5">
    <location>
        <begin position="145"/>
        <end position="239"/>
    </location>
</feature>
<feature type="compositionally biased region" description="Polar residues" evidence="5">
    <location>
        <begin position="148"/>
        <end position="161"/>
    </location>
</feature>
<dbReference type="InterPro" id="IPR041033">
    <property type="entry name" value="SpaA_PFL_dom_1"/>
</dbReference>
<feature type="compositionally biased region" description="Polar residues" evidence="5">
    <location>
        <begin position="180"/>
        <end position="189"/>
    </location>
</feature>
<dbReference type="Pfam" id="PF00746">
    <property type="entry name" value="Gram_pos_anchor"/>
    <property type="match status" value="1"/>
</dbReference>
<sequence length="1230" mass="135029">MKKRWPVWLSICLLVLGFIPNLIQASKAFADSSQEITQQVITNDRLDVRTVVRGSAETIIWDIHYKSKASNESEQQRVKFHLTDSNGQVVRTMQKDGWTFDENDWFVSSFQSLDEGTLSFETEATITSLQLKVQVDSQTIETTEEVLTENSLPDIGSQNYTLYAPGKSKQSDSNDESKQVSEATNDKQITNPTEQPTETTEASTLPKEEAPVETKVVEEKTNESSTTIQADRSTASNFSSKSIFESIHSLSEGVNYPAIQPEYTTDTEGIYPKSSWSPTGNTTVRNHQGKKYGSTSWDGVANWDGNPANKTNSYIEYGGTGANAEFAIRKYAKETSTHGLYDVYLNVRGNELRDIKPIDIVLVVDMSGSMESAKASAVRQGVKDFLTYIKDAGIGQYVNVGFVGYSSLNQPNYVGLIKEEIHPVSNNNHVTNINNQLNQTFIGGTFTQLGIQTGKNMLNSYSSTNQKMMILLTDGVPTYSYKVTKSTLIGGVLYGTEFGTGLDNPGNTSKLDSSYVDTTGNRIYDTFAATLGEAKLAKDSGTQLHVLGIQLGADGSYLTQTQVRQRTSLMASTGYYQDANTSDAVKTYLQNQAVNVVSAFNTVNQGNIKDPIGDQFIYNSSVVDVTSVGTSTVTTLPSANIAGNQLNVSNLTLGKNQEVQIHYQVRINTESSSFVPDQWYPMNGRTLFTPNGTNPTNQVDFGVPSAKAAGVKLSIEKRWQEYDNDPSQRPETVDFSITRSVVTTSGAWTKGYVRLSAPTWMNATIAQVASAIGGSQTLWLPKFNNQGVNFTYTIDEATVPDGYEASSNTDGSIWTNTKLFTPLGLVISKISNQNETPLKGAVFKLTGGTLPSAGILLLDQEDGTYTLPTTVKLQLNSTYTLIEVTAPTGHEPTTSTWQVRVSETGVVTINNTEDGVIVSEHKIHYTIENQFKPIIFRTEKYRRDSTDMLSGAKFTLKQYAENWQGNGTVIGALNDLIGNETSSFKSLTPGYYTIQETTTPTGYLEENTPYKFRVTIDGKVYSEADTEIVATNLPSVDGWYWKATTNENVLIFAKYNQLRLFDVSILKEDYHTKEKLADAQFGLAKKNEPDTIIATLETDENGQGIFKNADGSSEEAFGLDSGVYIIKELAAPEGYALLAEMIELTIETNGEVIVSYQNTDVTQSLADVSLNDEGTNTIRLTLANTKKGELPATGGQGRAMFVIGSGGMFGMMVLLAGYYVFRNRKEERGR</sequence>